<keyword evidence="2" id="KW-1185">Reference proteome</keyword>
<name>A0ACC2I8G8_9PLEO</name>
<proteinExistence type="predicted"/>
<organism evidence="1 2">
    <name type="scientific">Boeremia exigua</name>
    <dbReference type="NCBI Taxonomy" id="749465"/>
    <lineage>
        <taxon>Eukaryota</taxon>
        <taxon>Fungi</taxon>
        <taxon>Dikarya</taxon>
        <taxon>Ascomycota</taxon>
        <taxon>Pezizomycotina</taxon>
        <taxon>Dothideomycetes</taxon>
        <taxon>Pleosporomycetidae</taxon>
        <taxon>Pleosporales</taxon>
        <taxon>Pleosporineae</taxon>
        <taxon>Didymellaceae</taxon>
        <taxon>Boeremia</taxon>
    </lineage>
</organism>
<protein>
    <submittedName>
        <fullName evidence="1">Uncharacterized protein</fullName>
    </submittedName>
</protein>
<evidence type="ECO:0000313" key="2">
    <source>
        <dbReference type="Proteomes" id="UP001153331"/>
    </source>
</evidence>
<dbReference type="Proteomes" id="UP001153331">
    <property type="component" value="Unassembled WGS sequence"/>
</dbReference>
<dbReference type="EMBL" id="JAPHNI010000406">
    <property type="protein sequence ID" value="KAJ8111433.1"/>
    <property type="molecule type" value="Genomic_DNA"/>
</dbReference>
<sequence length="196" mass="22070">MARVRQRVDVWTLQNKCLAAGKLRVRIEGMLRENCEPTTMYLAWGPAVVGLRQVRNGRPSALSTPAPEGNMLCSITVHDTQYSAVLYCTVVLWHHSARKHRSPKPTTTRSARNTSDPVSTESPMPLLTRAADAVKLRSSQDTFLSGMEPASTEKRVLEPVPRSYASYSADRYWLPDLTLRLFLPHGPLMSRLLCWH</sequence>
<accession>A0ACC2I8G8</accession>
<comment type="caution">
    <text evidence="1">The sequence shown here is derived from an EMBL/GenBank/DDBJ whole genome shotgun (WGS) entry which is preliminary data.</text>
</comment>
<reference evidence="1" key="1">
    <citation type="submission" date="2022-11" db="EMBL/GenBank/DDBJ databases">
        <title>Genome Sequence of Boeremia exigua.</title>
        <authorList>
            <person name="Buettner E."/>
        </authorList>
    </citation>
    <scope>NUCLEOTIDE SEQUENCE</scope>
    <source>
        <strain evidence="1">CU02</strain>
    </source>
</reference>
<gene>
    <name evidence="1" type="ORF">OPT61_g5969</name>
</gene>
<evidence type="ECO:0000313" key="1">
    <source>
        <dbReference type="EMBL" id="KAJ8111433.1"/>
    </source>
</evidence>